<dbReference type="RefSeq" id="WP_043841178.1">
    <property type="nucleotide sequence ID" value="NZ_AQQW01000001.1"/>
</dbReference>
<dbReference type="Proteomes" id="UP000019063">
    <property type="component" value="Unassembled WGS sequence"/>
</dbReference>
<evidence type="ECO:0000259" key="1">
    <source>
        <dbReference type="SMART" id="SM00460"/>
    </source>
</evidence>
<accession>W4HPJ8</accession>
<keyword evidence="3" id="KW-1185">Reference proteome</keyword>
<dbReference type="SMART" id="SM00460">
    <property type="entry name" value="TGc"/>
    <property type="match status" value="1"/>
</dbReference>
<dbReference type="EMBL" id="AQQW01000001">
    <property type="protein sequence ID" value="ETW14348.1"/>
    <property type="molecule type" value="Genomic_DNA"/>
</dbReference>
<feature type="domain" description="Transglutaminase-like" evidence="1">
    <location>
        <begin position="176"/>
        <end position="247"/>
    </location>
</feature>
<dbReference type="Pfam" id="PF01841">
    <property type="entry name" value="Transglut_core"/>
    <property type="match status" value="1"/>
</dbReference>
<proteinExistence type="predicted"/>
<dbReference type="PATRIC" id="fig|1317118.6.peg.108"/>
<organism evidence="2 3">
    <name type="scientific">Roseivivax marinus</name>
    <dbReference type="NCBI Taxonomy" id="1379903"/>
    <lineage>
        <taxon>Bacteria</taxon>
        <taxon>Pseudomonadati</taxon>
        <taxon>Pseudomonadota</taxon>
        <taxon>Alphaproteobacteria</taxon>
        <taxon>Rhodobacterales</taxon>
        <taxon>Roseobacteraceae</taxon>
        <taxon>Roseivivax</taxon>
    </lineage>
</organism>
<sequence length="293" mass="31511">MRYDLTLEIGYDYGAPAPSARCVLRVAPRRIAGEQRVEAERLRVTPEPGEIAYRTDFFGNSVTEMGFTDPLQVVTVRLSARIERLARPPQLDLTPRLDRLAAEIGTRRALGPESPDHFVSASPRIGYEPSIAAFAHALIGPQMTALGAVQTIGQALHTHMTFDAEATDVDTEPGHAFAEGRGVCQDFSHVMIAGLRAVGVPAGYVSGFLRTEPPAGQPRLAGADAMHAWVRAWCGAETGWIDYDPTNHMMVGTDHIVVAVGRDYSDVAPVKGAVRSAGVQASHHSVDLVPLGE</sequence>
<dbReference type="PANTHER" id="PTHR33490">
    <property type="entry name" value="BLR5614 PROTEIN-RELATED"/>
    <property type="match status" value="1"/>
</dbReference>
<dbReference type="Pfam" id="PF08379">
    <property type="entry name" value="Bact_transglu_N"/>
    <property type="match status" value="1"/>
</dbReference>
<gene>
    <name evidence="2" type="ORF">ATO8_00525</name>
</gene>
<dbReference type="STRING" id="1379903.ATO8_00525"/>
<dbReference type="eggNOG" id="COG1305">
    <property type="taxonomic scope" value="Bacteria"/>
</dbReference>
<evidence type="ECO:0000313" key="3">
    <source>
        <dbReference type="Proteomes" id="UP000019063"/>
    </source>
</evidence>
<dbReference type="InterPro" id="IPR038765">
    <property type="entry name" value="Papain-like_cys_pep_sf"/>
</dbReference>
<name>W4HPJ8_9RHOB</name>
<dbReference type="InterPro" id="IPR002931">
    <property type="entry name" value="Transglutaminase-like"/>
</dbReference>
<dbReference type="InterPro" id="IPR013589">
    <property type="entry name" value="Bac_transglu_N"/>
</dbReference>
<reference evidence="2 3" key="1">
    <citation type="journal article" date="2014" name="Antonie Van Leeuwenhoek">
        <title>Roseivivax atlanticus sp. nov., isolated from surface seawater of the Atlantic Ocean.</title>
        <authorList>
            <person name="Li G."/>
            <person name="Lai Q."/>
            <person name="Liu X."/>
            <person name="Sun F."/>
            <person name="Shao Z."/>
        </authorList>
    </citation>
    <scope>NUCLEOTIDE SEQUENCE [LARGE SCALE GENOMIC DNA]</scope>
    <source>
        <strain evidence="2 3">22II-s10s</strain>
    </source>
</reference>
<evidence type="ECO:0000313" key="2">
    <source>
        <dbReference type="EMBL" id="ETW14348.1"/>
    </source>
</evidence>
<dbReference type="SUPFAM" id="SSF54001">
    <property type="entry name" value="Cysteine proteinases"/>
    <property type="match status" value="1"/>
</dbReference>
<dbReference type="AlphaFoldDB" id="W4HPJ8"/>
<dbReference type="PANTHER" id="PTHR33490:SF7">
    <property type="entry name" value="BLR2979 PROTEIN"/>
    <property type="match status" value="1"/>
</dbReference>
<dbReference type="Gene3D" id="3.10.620.30">
    <property type="match status" value="1"/>
</dbReference>
<protein>
    <submittedName>
        <fullName evidence="2">Transglutaminase-like family protein</fullName>
    </submittedName>
</protein>
<comment type="caution">
    <text evidence="2">The sequence shown here is derived from an EMBL/GenBank/DDBJ whole genome shotgun (WGS) entry which is preliminary data.</text>
</comment>